<dbReference type="Proteomes" id="UP000178127">
    <property type="component" value="Unassembled WGS sequence"/>
</dbReference>
<name>A0A1F4V6N1_UNCKA</name>
<keyword evidence="1" id="KW-1133">Transmembrane helix</keyword>
<gene>
    <name evidence="2" type="ORF">A3D91_00525</name>
</gene>
<evidence type="ECO:0000313" key="3">
    <source>
        <dbReference type="Proteomes" id="UP000178127"/>
    </source>
</evidence>
<reference evidence="2 3" key="1">
    <citation type="journal article" date="2016" name="Nat. Commun.">
        <title>Thousands of microbial genomes shed light on interconnected biogeochemical processes in an aquifer system.</title>
        <authorList>
            <person name="Anantharaman K."/>
            <person name="Brown C.T."/>
            <person name="Hug L.A."/>
            <person name="Sharon I."/>
            <person name="Castelle C.J."/>
            <person name="Probst A.J."/>
            <person name="Thomas B.C."/>
            <person name="Singh A."/>
            <person name="Wilkins M.J."/>
            <person name="Karaoz U."/>
            <person name="Brodie E.L."/>
            <person name="Williams K.H."/>
            <person name="Hubbard S.S."/>
            <person name="Banfield J.F."/>
        </authorList>
    </citation>
    <scope>NUCLEOTIDE SEQUENCE [LARGE SCALE GENOMIC DNA]</scope>
</reference>
<feature type="transmembrane region" description="Helical" evidence="1">
    <location>
        <begin position="54"/>
        <end position="87"/>
    </location>
</feature>
<dbReference type="AlphaFoldDB" id="A0A1F4V6N1"/>
<feature type="transmembrane region" description="Helical" evidence="1">
    <location>
        <begin position="6"/>
        <end position="33"/>
    </location>
</feature>
<proteinExistence type="predicted"/>
<organism evidence="2 3">
    <name type="scientific">candidate division WWE3 bacterium RIFCSPHIGHO2_02_FULL_38_14</name>
    <dbReference type="NCBI Taxonomy" id="1802620"/>
    <lineage>
        <taxon>Bacteria</taxon>
        <taxon>Katanobacteria</taxon>
    </lineage>
</organism>
<comment type="caution">
    <text evidence="2">The sequence shown here is derived from an EMBL/GenBank/DDBJ whole genome shotgun (WGS) entry which is preliminary data.</text>
</comment>
<evidence type="ECO:0000313" key="2">
    <source>
        <dbReference type="EMBL" id="OGC52855.1"/>
    </source>
</evidence>
<keyword evidence="1" id="KW-0812">Transmembrane</keyword>
<protein>
    <submittedName>
        <fullName evidence="2">Uncharacterized protein</fullName>
    </submittedName>
</protein>
<dbReference type="STRING" id="1802620.A3D91_00525"/>
<accession>A0A1F4V6N1</accession>
<keyword evidence="1" id="KW-0472">Membrane</keyword>
<sequence>MSSDVVAWGVVGFFLLILFGGLNWFAGILAGAGKKAVSGTKTVYGDAKATGPSWGLVLLGVILLVLATVASSAEIGVLGLILVLIGAWKGG</sequence>
<evidence type="ECO:0000256" key="1">
    <source>
        <dbReference type="SAM" id="Phobius"/>
    </source>
</evidence>
<dbReference type="EMBL" id="MEVD01000020">
    <property type="protein sequence ID" value="OGC52855.1"/>
    <property type="molecule type" value="Genomic_DNA"/>
</dbReference>